<dbReference type="InterPro" id="IPR037693">
    <property type="entry name" value="CCDC15"/>
</dbReference>
<dbReference type="AlphaFoldDB" id="F7FZ37"/>
<dbReference type="STRING" id="13616.ENSMODP00000004859"/>
<dbReference type="FunCoup" id="F7FZ37">
    <property type="interactions" value="263"/>
</dbReference>
<dbReference type="GO" id="GO:0005813">
    <property type="term" value="C:centrosome"/>
    <property type="evidence" value="ECO:0000318"/>
    <property type="project" value="GO_Central"/>
</dbReference>
<feature type="region of interest" description="Disordered" evidence="1">
    <location>
        <begin position="1"/>
        <end position="23"/>
    </location>
</feature>
<dbReference type="Proteomes" id="UP000002280">
    <property type="component" value="Chromosome 4"/>
</dbReference>
<reference evidence="2 3" key="1">
    <citation type="journal article" date="2007" name="Nature">
        <title>Genome of the marsupial Monodelphis domestica reveals innovation in non-coding sequences.</title>
        <authorList>
            <person name="Mikkelsen T.S."/>
            <person name="Wakefield M.J."/>
            <person name="Aken B."/>
            <person name="Amemiya C.T."/>
            <person name="Chang J.L."/>
            <person name="Duke S."/>
            <person name="Garber M."/>
            <person name="Gentles A.J."/>
            <person name="Goodstadt L."/>
            <person name="Heger A."/>
            <person name="Jurka J."/>
            <person name="Kamal M."/>
            <person name="Mauceli E."/>
            <person name="Searle S.M."/>
            <person name="Sharpe T."/>
            <person name="Baker M.L."/>
            <person name="Batzer M.A."/>
            <person name="Benos P.V."/>
            <person name="Belov K."/>
            <person name="Clamp M."/>
            <person name="Cook A."/>
            <person name="Cuff J."/>
            <person name="Das R."/>
            <person name="Davidow L."/>
            <person name="Deakin J.E."/>
            <person name="Fazzari M.J."/>
            <person name="Glass J.L."/>
            <person name="Grabherr M."/>
            <person name="Greally J.M."/>
            <person name="Gu W."/>
            <person name="Hore T.A."/>
            <person name="Huttley G.A."/>
            <person name="Kleber M."/>
            <person name="Jirtle R.L."/>
            <person name="Koina E."/>
            <person name="Lee J.T."/>
            <person name="Mahony S."/>
            <person name="Marra M.A."/>
            <person name="Miller R.D."/>
            <person name="Nicholls R.D."/>
            <person name="Oda M."/>
            <person name="Papenfuss A.T."/>
            <person name="Parra Z.E."/>
            <person name="Pollock D.D."/>
            <person name="Ray D.A."/>
            <person name="Schein J.E."/>
            <person name="Speed T.P."/>
            <person name="Thompson K."/>
            <person name="VandeBerg J.L."/>
            <person name="Wade C.M."/>
            <person name="Walker J.A."/>
            <person name="Waters P.D."/>
            <person name="Webber C."/>
            <person name="Weidman J.R."/>
            <person name="Xie X."/>
            <person name="Zody M.C."/>
            <person name="Baldwin J."/>
            <person name="Abdouelleil A."/>
            <person name="Abdulkadir J."/>
            <person name="Abebe A."/>
            <person name="Abera B."/>
            <person name="Abreu J."/>
            <person name="Acer S.C."/>
            <person name="Aftuck L."/>
            <person name="Alexander A."/>
            <person name="An P."/>
            <person name="Anderson E."/>
            <person name="Anderson S."/>
            <person name="Arachi H."/>
            <person name="Azer M."/>
            <person name="Bachantsang P."/>
            <person name="Barry A."/>
            <person name="Bayul T."/>
            <person name="Berlin A."/>
            <person name="Bessette D."/>
            <person name="Bloom T."/>
            <person name="Bloom T."/>
            <person name="Boguslavskiy L."/>
            <person name="Bonnet C."/>
            <person name="Boukhgalter B."/>
            <person name="Bourzgui I."/>
            <person name="Brown A."/>
            <person name="Cahill P."/>
            <person name="Channer S."/>
            <person name="Cheshatsang Y."/>
            <person name="Chuda L."/>
            <person name="Citroen M."/>
            <person name="Collymore A."/>
            <person name="Cooke P."/>
            <person name="Costello M."/>
            <person name="D'Aco K."/>
            <person name="Daza R."/>
            <person name="De Haan G."/>
            <person name="DeGray S."/>
            <person name="DeMaso C."/>
            <person name="Dhargay N."/>
            <person name="Dooley K."/>
            <person name="Dooley E."/>
            <person name="Doricent M."/>
            <person name="Dorje P."/>
            <person name="Dorjee K."/>
            <person name="Dupes A."/>
            <person name="Elong R."/>
            <person name="Falk J."/>
            <person name="Farina A."/>
            <person name="Faro S."/>
            <person name="Ferguson D."/>
            <person name="Fisher S."/>
            <person name="Foley C.D."/>
            <person name="Franke A."/>
            <person name="Friedrich D."/>
            <person name="Gadbois L."/>
            <person name="Gearin G."/>
            <person name="Gearin C.R."/>
            <person name="Giannoukos G."/>
            <person name="Goode T."/>
            <person name="Graham J."/>
            <person name="Grandbois E."/>
            <person name="Grewal S."/>
            <person name="Gyaltsen K."/>
            <person name="Hafez N."/>
            <person name="Hagos B."/>
            <person name="Hall J."/>
            <person name="Henson C."/>
            <person name="Hollinger A."/>
            <person name="Honan T."/>
            <person name="Huard M.D."/>
            <person name="Hughes L."/>
            <person name="Hurhula B."/>
            <person name="Husby M.E."/>
            <person name="Kamat A."/>
            <person name="Kanga B."/>
            <person name="Kashin S."/>
            <person name="Khazanovich D."/>
            <person name="Kisner P."/>
            <person name="Lance K."/>
            <person name="Lara M."/>
            <person name="Lee W."/>
            <person name="Lennon N."/>
            <person name="Letendre F."/>
            <person name="LeVine R."/>
            <person name="Lipovsky A."/>
            <person name="Liu X."/>
            <person name="Liu J."/>
            <person name="Liu S."/>
            <person name="Lokyitsang T."/>
            <person name="Lokyitsang Y."/>
            <person name="Lubonja R."/>
            <person name="Lui A."/>
            <person name="MacDonald P."/>
            <person name="Magnisalis V."/>
            <person name="Maru K."/>
            <person name="Matthews C."/>
            <person name="McCusker W."/>
            <person name="McDonough S."/>
            <person name="Mehta T."/>
            <person name="Meldrim J."/>
            <person name="Meneus L."/>
            <person name="Mihai O."/>
            <person name="Mihalev A."/>
            <person name="Mihova T."/>
            <person name="Mittelman R."/>
            <person name="Mlenga V."/>
            <person name="Montmayeur A."/>
            <person name="Mulrain L."/>
            <person name="Navidi A."/>
            <person name="Naylor J."/>
            <person name="Negash T."/>
            <person name="Nguyen T."/>
            <person name="Nguyen N."/>
            <person name="Nicol R."/>
            <person name="Norbu C."/>
            <person name="Norbu N."/>
            <person name="Novod N."/>
            <person name="O'Neill B."/>
            <person name="Osman S."/>
            <person name="Markiewicz E."/>
            <person name="Oyono O.L."/>
            <person name="Patti C."/>
            <person name="Phunkhang P."/>
            <person name="Pierre F."/>
            <person name="Priest M."/>
            <person name="Raghuraman S."/>
            <person name="Rege F."/>
            <person name="Reyes R."/>
            <person name="Rise C."/>
            <person name="Rogov P."/>
            <person name="Ross K."/>
            <person name="Ryan E."/>
            <person name="Settipalli S."/>
            <person name="Shea T."/>
            <person name="Sherpa N."/>
            <person name="Shi L."/>
            <person name="Shih D."/>
            <person name="Sparrow T."/>
            <person name="Spaulding J."/>
            <person name="Stalker J."/>
            <person name="Stange-Thomann N."/>
            <person name="Stavropoulos S."/>
            <person name="Stone C."/>
            <person name="Strader C."/>
            <person name="Tesfaye S."/>
            <person name="Thomson T."/>
            <person name="Thoulutsang Y."/>
            <person name="Thoulutsang D."/>
            <person name="Topham K."/>
            <person name="Topping I."/>
            <person name="Tsamla T."/>
            <person name="Vassiliev H."/>
            <person name="Vo A."/>
            <person name="Wangchuk T."/>
            <person name="Wangdi T."/>
            <person name="Weiand M."/>
            <person name="Wilkinson J."/>
            <person name="Wilson A."/>
            <person name="Yadav S."/>
            <person name="Young G."/>
            <person name="Yu Q."/>
            <person name="Zembek L."/>
            <person name="Zhong D."/>
            <person name="Zimmer A."/>
            <person name="Zwirko Z."/>
            <person name="Jaffe D.B."/>
            <person name="Alvarez P."/>
            <person name="Brockman W."/>
            <person name="Butler J."/>
            <person name="Chin C."/>
            <person name="Gnerre S."/>
            <person name="MacCallum I."/>
            <person name="Graves J.A."/>
            <person name="Ponting C.P."/>
            <person name="Breen M."/>
            <person name="Samollow P.B."/>
            <person name="Lander E.S."/>
            <person name="Lindblad-Toh K."/>
        </authorList>
    </citation>
    <scope>NUCLEOTIDE SEQUENCE [LARGE SCALE GENOMIC DNA]</scope>
</reference>
<organism evidence="2 3">
    <name type="scientific">Monodelphis domestica</name>
    <name type="common">Gray short-tailed opossum</name>
    <dbReference type="NCBI Taxonomy" id="13616"/>
    <lineage>
        <taxon>Eukaryota</taxon>
        <taxon>Metazoa</taxon>
        <taxon>Chordata</taxon>
        <taxon>Craniata</taxon>
        <taxon>Vertebrata</taxon>
        <taxon>Euteleostomi</taxon>
        <taxon>Mammalia</taxon>
        <taxon>Metatheria</taxon>
        <taxon>Didelphimorphia</taxon>
        <taxon>Didelphidae</taxon>
        <taxon>Monodelphis</taxon>
    </lineage>
</organism>
<reference evidence="2" key="2">
    <citation type="submission" date="2025-08" db="UniProtKB">
        <authorList>
            <consortium name="Ensembl"/>
        </authorList>
    </citation>
    <scope>IDENTIFICATION</scope>
</reference>
<keyword evidence="3" id="KW-1185">Reference proteome</keyword>
<evidence type="ECO:0000256" key="1">
    <source>
        <dbReference type="SAM" id="MobiDB-lite"/>
    </source>
</evidence>
<proteinExistence type="predicted"/>
<evidence type="ECO:0000313" key="3">
    <source>
        <dbReference type="Proteomes" id="UP000002280"/>
    </source>
</evidence>
<dbReference type="eggNOG" id="ENOG502QU35">
    <property type="taxonomic scope" value="Eukaryota"/>
</dbReference>
<dbReference type="HOGENOM" id="CLU_018471_0_0_1"/>
<dbReference type="InParanoid" id="F7FZ37"/>
<sequence>MAVPGLQQRSLTKSGIQAPPPGRAVLCPRPSGCRHPPVLTQHSAVFARVQEPRMAQKPAPTRKSRCAPWVEQTFEKNRALLAVLAERSEAVAPIGAWVECPSPCGEEAPASVSASQLEEEFKEQQRLKEEALKRFQEQVKNRVNQQVRLRKKQQLQKSFEAVEKESTVAMQSSSLAPHLTPKGRANIFQSNLKSAIRSFDSNLPIQTLGDIEKKEEDENGAFQQQALALSQTLKQARQQLASRKTIDGEKPLGFSEDSMESSPTQEIALLRQPTSLRTGERGRKDSPLKDHPDQLLPAQASIRDQAEQKEEEREQQKKTCIRQLSAVSANGKRIEKPLPYHISGKIQAQETAENTNFGQLVTVSADGKETEKLLPYHLPDKVQAQETAEKPYFGQLLAAGSDDEETEKSLPYHILGNIQAQETAEIFTVDTTSEGRSKTFPVESYREQGVPYADVREEKKKPHFGLELSAVGADGKETERPLPYYIPGNIQSQETAEKSYFGQPLTVGTNGKRSEKPLPYHIPGKVQTQETEEKPFFGQLSTVGADGKGTEKPFPYHIPGKVQFQETAEKPYFGQLSIVGADGKGTEKPFPYHIPGKVQAQETAEKPYFGQLSTVGADGKGTEKPFPYHIPGKVQAQETAELSTVGANSKGTKKSLPYYIPGNIQAQETIENTNFGQPSAVSADVKGTEKPLPYHIPGKVQVQETAEKPYFGQLLTVGTNSKGTKKPLPSHIPGKVQAWETAEKPYFGQLSAADADGKGTEKPLPYHISGKIQAQETAEKPHFGQLSAVGADGKGTEKPLSYHIQGKIQAQETAEVYGGPQSGSRSEFQNLPLFECGIDQEEDKKARQKQYLRYRRLFMDIERQQVKELERQRKFRKKIER</sequence>
<reference evidence="2" key="3">
    <citation type="submission" date="2025-09" db="UniProtKB">
        <authorList>
            <consortium name="Ensembl"/>
        </authorList>
    </citation>
    <scope>IDENTIFICATION</scope>
</reference>
<feature type="compositionally biased region" description="Basic and acidic residues" evidence="1">
    <location>
        <begin position="278"/>
        <end position="293"/>
    </location>
</feature>
<dbReference type="Ensembl" id="ENSMODT00000004962.3">
    <property type="protein sequence ID" value="ENSMODP00000004859.3"/>
    <property type="gene ID" value="ENSMODG00000003952.3"/>
</dbReference>
<evidence type="ECO:0000313" key="2">
    <source>
        <dbReference type="Ensembl" id="ENSMODP00000004859.3"/>
    </source>
</evidence>
<dbReference type="Bgee" id="ENSMODG00000003952">
    <property type="expression patterns" value="Expressed in spermatocyte and 21 other cell types or tissues"/>
</dbReference>
<dbReference type="PANTHER" id="PTHR14817">
    <property type="entry name" value="COILED-COIL DOMAIN-CONTAINING PROTEIN 15"/>
    <property type="match status" value="1"/>
</dbReference>
<accession>F7FZ37</accession>
<dbReference type="GeneTree" id="ENSGT00500000044966"/>
<protein>
    <submittedName>
        <fullName evidence="2">Coiled-coil domain containing 15</fullName>
    </submittedName>
</protein>
<feature type="compositionally biased region" description="Basic and acidic residues" evidence="1">
    <location>
        <begin position="304"/>
        <end position="317"/>
    </location>
</feature>
<feature type="region of interest" description="Disordered" evidence="1">
    <location>
        <begin position="240"/>
        <end position="324"/>
    </location>
</feature>
<dbReference type="KEGG" id="mdo:103103593"/>
<dbReference type="PANTHER" id="PTHR14817:SF2">
    <property type="entry name" value="COILED-COIL DOMAIN-CONTAINING PROTEIN 15"/>
    <property type="match status" value="1"/>
</dbReference>
<name>F7FZ37_MONDO</name>